<dbReference type="RefSeq" id="WP_274270172.1">
    <property type="nucleotide sequence ID" value="NZ_JAOSLC020000002.1"/>
</dbReference>
<keyword evidence="2" id="KW-1185">Reference proteome</keyword>
<dbReference type="Pfam" id="PF14060">
    <property type="entry name" value="DUF4252"/>
    <property type="match status" value="1"/>
</dbReference>
<comment type="caution">
    <text evidence="1">The sequence shown here is derived from an EMBL/GenBank/DDBJ whole genome shotgun (WGS) entry which is preliminary data.</text>
</comment>
<protein>
    <submittedName>
        <fullName evidence="1">DUF4252 domain-containing protein</fullName>
    </submittedName>
</protein>
<accession>A0ABT5S776</accession>
<sequence>MWKQKIIPIFFNDHKSDLGVTAFQVPNFMRALLTNISPEINDLFGNVRDFKFITFKDISIEKQTQLISEMNLVTNNNFTDVLRTNTVEKRKIVSVKEDGNVVTQAIIFNSTLAKTSVFYLKGRFNPDKIKELSKTDQFENLSSKLIQNYQSAPLTPGFNPN</sequence>
<organism evidence="1 2">
    <name type="scientific">Polaribacter ponticola</name>
    <dbReference type="NCBI Taxonomy" id="2978475"/>
    <lineage>
        <taxon>Bacteria</taxon>
        <taxon>Pseudomonadati</taxon>
        <taxon>Bacteroidota</taxon>
        <taxon>Flavobacteriia</taxon>
        <taxon>Flavobacteriales</taxon>
        <taxon>Flavobacteriaceae</taxon>
    </lineage>
</organism>
<dbReference type="EMBL" id="JAOSLC020000002">
    <property type="protein sequence ID" value="MDD7913470.1"/>
    <property type="molecule type" value="Genomic_DNA"/>
</dbReference>
<evidence type="ECO:0000313" key="1">
    <source>
        <dbReference type="EMBL" id="MDD7913470.1"/>
    </source>
</evidence>
<reference evidence="1" key="1">
    <citation type="submission" date="2023-02" db="EMBL/GenBank/DDBJ databases">
        <title>Polaribacter ponticola sp. nov., isolated from seawater.</title>
        <authorList>
            <person name="Baek J.H."/>
            <person name="Kim J.M."/>
            <person name="Choi D.G."/>
            <person name="Jeon C.O."/>
        </authorList>
    </citation>
    <scope>NUCLEOTIDE SEQUENCE</scope>
    <source>
        <strain evidence="1">MSW5</strain>
    </source>
</reference>
<dbReference type="Proteomes" id="UP001151478">
    <property type="component" value="Unassembled WGS sequence"/>
</dbReference>
<gene>
    <name evidence="1" type="ORF">N5A56_003120</name>
</gene>
<proteinExistence type="predicted"/>
<dbReference type="InterPro" id="IPR025348">
    <property type="entry name" value="DUF4252"/>
</dbReference>
<name>A0ABT5S776_9FLAO</name>
<evidence type="ECO:0000313" key="2">
    <source>
        <dbReference type="Proteomes" id="UP001151478"/>
    </source>
</evidence>